<accession>A0A9P7UZT4</accession>
<feature type="compositionally biased region" description="Polar residues" evidence="1">
    <location>
        <begin position="38"/>
        <end position="48"/>
    </location>
</feature>
<dbReference type="GeneID" id="66074119"/>
<feature type="region of interest" description="Disordered" evidence="1">
    <location>
        <begin position="1"/>
        <end position="148"/>
    </location>
</feature>
<dbReference type="EMBL" id="CM032182">
    <property type="protein sequence ID" value="KAG7097720.1"/>
    <property type="molecule type" value="Genomic_DNA"/>
</dbReference>
<dbReference type="RefSeq" id="XP_043014190.1">
    <property type="nucleotide sequence ID" value="XM_043149584.1"/>
</dbReference>
<feature type="region of interest" description="Disordered" evidence="1">
    <location>
        <begin position="491"/>
        <end position="537"/>
    </location>
</feature>
<evidence type="ECO:0000313" key="3">
    <source>
        <dbReference type="Proteomes" id="UP001049176"/>
    </source>
</evidence>
<proteinExistence type="predicted"/>
<keyword evidence="3" id="KW-1185">Reference proteome</keyword>
<name>A0A9P7UZT4_9AGAR</name>
<dbReference type="KEGG" id="more:E1B28_005043"/>
<evidence type="ECO:0000256" key="1">
    <source>
        <dbReference type="SAM" id="MobiDB-lite"/>
    </source>
</evidence>
<feature type="compositionally biased region" description="Basic and acidic residues" evidence="1">
    <location>
        <begin position="23"/>
        <end position="37"/>
    </location>
</feature>
<comment type="caution">
    <text evidence="2">The sequence shown here is derived from an EMBL/GenBank/DDBJ whole genome shotgun (WGS) entry which is preliminary data.</text>
</comment>
<sequence length="537" mass="60588">MTLFCDNCESDVDECIHHPSQQTEERTPPRTGREHSTKNPLINPTSGANKKRRTIGGGQNRQYSAPDTPSHRKGPSSRNQEDENSPARSRASPTPTSSLVLAPYTPNRDNTPTHMPNNPQKLTQGPPAPSKPGDYNMLDGTAQSQSTPRPILSLEDFTSIPPFKAQEFPYRNTPALSLNNLPDNIKLEGLSGAMLNTGNFPRFVVAKEQLMKNIPPSQLAYLKLDDPSTLAIFFFGGGSQLFEAAPNILSATVASKIQNLIPVENVHIIRPYARDHRIAARNKYGPSCFGFVTTDNEDFSRALASIQTLIYDETLAFHMIRVADTQFSWIVGVYECQQFPDDGTDRMRDLFRYGMYTSLIKDEKFRNETNIAMPNDTRSLDERVFEQLLSIDARFTSCDNGGKKRWLVSMCPCTDNYQHWHMLRDIVRNKDYLGGPYLFTLWEAYKNRRPSDARTAGPKSGGTSLIDKIENKNCSAAEAWKKIIDRPCNQKDNVEQASGWESEEFLEKEDKKLSRTQPTPDNRNRGRGRAGRRGRKF</sequence>
<dbReference type="Proteomes" id="UP001049176">
    <property type="component" value="Chromosome 2"/>
</dbReference>
<reference evidence="2" key="1">
    <citation type="journal article" date="2021" name="Genome Biol. Evol.">
        <title>The assembled and annotated genome of the fairy-ring fungus Marasmius oreades.</title>
        <authorList>
            <person name="Hiltunen M."/>
            <person name="Ament-Velasquez S.L."/>
            <person name="Johannesson H."/>
        </authorList>
    </citation>
    <scope>NUCLEOTIDE SEQUENCE</scope>
    <source>
        <strain evidence="2">03SP1</strain>
    </source>
</reference>
<feature type="compositionally biased region" description="Basic residues" evidence="1">
    <location>
        <begin position="525"/>
        <end position="537"/>
    </location>
</feature>
<protein>
    <submittedName>
        <fullName evidence="2">Uncharacterized protein</fullName>
    </submittedName>
</protein>
<feature type="compositionally biased region" description="Polar residues" evidence="1">
    <location>
        <begin position="107"/>
        <end position="123"/>
    </location>
</feature>
<evidence type="ECO:0000313" key="2">
    <source>
        <dbReference type="EMBL" id="KAG7097720.1"/>
    </source>
</evidence>
<dbReference type="AlphaFoldDB" id="A0A9P7UZT4"/>
<gene>
    <name evidence="2" type="ORF">E1B28_005043</name>
</gene>
<organism evidence="2 3">
    <name type="scientific">Marasmius oreades</name>
    <name type="common">fairy-ring Marasmius</name>
    <dbReference type="NCBI Taxonomy" id="181124"/>
    <lineage>
        <taxon>Eukaryota</taxon>
        <taxon>Fungi</taxon>
        <taxon>Dikarya</taxon>
        <taxon>Basidiomycota</taxon>
        <taxon>Agaricomycotina</taxon>
        <taxon>Agaricomycetes</taxon>
        <taxon>Agaricomycetidae</taxon>
        <taxon>Agaricales</taxon>
        <taxon>Marasmiineae</taxon>
        <taxon>Marasmiaceae</taxon>
        <taxon>Marasmius</taxon>
    </lineage>
</organism>